<reference evidence="1" key="2">
    <citation type="journal article" date="2022" name="Microbiol. Resour. Announc.">
        <title>Metagenome Sequencing to Explore Phylogenomics of Terrestrial Cyanobacteria.</title>
        <authorList>
            <person name="Ward R.D."/>
            <person name="Stajich J.E."/>
            <person name="Johansen J.R."/>
            <person name="Huntemann M."/>
            <person name="Clum A."/>
            <person name="Foster B."/>
            <person name="Foster B."/>
            <person name="Roux S."/>
            <person name="Palaniappan K."/>
            <person name="Varghese N."/>
            <person name="Mukherjee S."/>
            <person name="Reddy T.B.K."/>
            <person name="Daum C."/>
            <person name="Copeland A."/>
            <person name="Chen I.A."/>
            <person name="Ivanova N.N."/>
            <person name="Kyrpides N.C."/>
            <person name="Shapiro N."/>
            <person name="Eloe-Fadrosh E.A."/>
            <person name="Pietrasiak N."/>
        </authorList>
    </citation>
    <scope>NUCLEOTIDE SEQUENCE</scope>
    <source>
        <strain evidence="1">CPER-KK1</strain>
    </source>
</reference>
<dbReference type="AlphaFoldDB" id="A0A951PK32"/>
<gene>
    <name evidence="1" type="ORF">KME25_09135</name>
</gene>
<name>A0A951PK32_9CYAN</name>
<protein>
    <submittedName>
        <fullName evidence="1">Uncharacterized protein</fullName>
    </submittedName>
</protein>
<reference evidence="1" key="1">
    <citation type="submission" date="2021-05" db="EMBL/GenBank/DDBJ databases">
        <authorList>
            <person name="Pietrasiak N."/>
            <person name="Ward R."/>
            <person name="Stajich J.E."/>
            <person name="Kurbessoian T."/>
        </authorList>
    </citation>
    <scope>NUCLEOTIDE SEQUENCE</scope>
    <source>
        <strain evidence="1">CPER-KK1</strain>
    </source>
</reference>
<organism evidence="1 2">
    <name type="scientific">Symplocastrum torsivum CPER-KK1</name>
    <dbReference type="NCBI Taxonomy" id="450513"/>
    <lineage>
        <taxon>Bacteria</taxon>
        <taxon>Bacillati</taxon>
        <taxon>Cyanobacteriota</taxon>
        <taxon>Cyanophyceae</taxon>
        <taxon>Oscillatoriophycideae</taxon>
        <taxon>Oscillatoriales</taxon>
        <taxon>Microcoleaceae</taxon>
        <taxon>Symplocastrum</taxon>
    </lineage>
</organism>
<dbReference type="EMBL" id="JAHHIF010000009">
    <property type="protein sequence ID" value="MBW4544594.1"/>
    <property type="molecule type" value="Genomic_DNA"/>
</dbReference>
<evidence type="ECO:0000313" key="1">
    <source>
        <dbReference type="EMBL" id="MBW4544594.1"/>
    </source>
</evidence>
<dbReference type="Proteomes" id="UP000753908">
    <property type="component" value="Unassembled WGS sequence"/>
</dbReference>
<comment type="caution">
    <text evidence="1">The sequence shown here is derived from an EMBL/GenBank/DDBJ whole genome shotgun (WGS) entry which is preliminary data.</text>
</comment>
<evidence type="ECO:0000313" key="2">
    <source>
        <dbReference type="Proteomes" id="UP000753908"/>
    </source>
</evidence>
<sequence>MTIKELIEALSKFDSDTPVVVGGYEGGYNDVTIVKAESIQLNVNKQHYYGAHGRTDEQYEPVPSVPFVEVVYLGGFNPVADESYLSYR</sequence>
<proteinExistence type="predicted"/>
<accession>A0A951PK32</accession>